<dbReference type="PANTHER" id="PTHR32060">
    <property type="entry name" value="TAIL-SPECIFIC PROTEASE"/>
    <property type="match status" value="1"/>
</dbReference>
<feature type="chain" id="PRO_5019002219" evidence="1">
    <location>
        <begin position="23"/>
        <end position="441"/>
    </location>
</feature>
<dbReference type="GO" id="GO:0007165">
    <property type="term" value="P:signal transduction"/>
    <property type="evidence" value="ECO:0007669"/>
    <property type="project" value="TreeGrafter"/>
</dbReference>
<dbReference type="CDD" id="cd07561">
    <property type="entry name" value="Peptidase_S41_CPP_like"/>
    <property type="match status" value="1"/>
</dbReference>
<dbReference type="SMART" id="SM00245">
    <property type="entry name" value="TSPc"/>
    <property type="match status" value="1"/>
</dbReference>
<dbReference type="SUPFAM" id="SSF50156">
    <property type="entry name" value="PDZ domain-like"/>
    <property type="match status" value="1"/>
</dbReference>
<dbReference type="Gene3D" id="3.30.750.170">
    <property type="match status" value="1"/>
</dbReference>
<dbReference type="InterPro" id="IPR036034">
    <property type="entry name" value="PDZ_sf"/>
</dbReference>
<dbReference type="Gene3D" id="2.30.42.10">
    <property type="match status" value="1"/>
</dbReference>
<feature type="signal peptide" evidence="1">
    <location>
        <begin position="1"/>
        <end position="22"/>
    </location>
</feature>
<dbReference type="Pfam" id="PF18294">
    <property type="entry name" value="Pept_S41_N"/>
    <property type="match status" value="1"/>
</dbReference>
<dbReference type="SMART" id="SM00228">
    <property type="entry name" value="PDZ"/>
    <property type="match status" value="1"/>
</dbReference>
<accession>A0A432XAX3</accession>
<organism evidence="3 4">
    <name type="scientific">Pseudidiomarina aquimaris</name>
    <dbReference type="NCBI Taxonomy" id="641841"/>
    <lineage>
        <taxon>Bacteria</taxon>
        <taxon>Pseudomonadati</taxon>
        <taxon>Pseudomonadota</taxon>
        <taxon>Gammaproteobacteria</taxon>
        <taxon>Alteromonadales</taxon>
        <taxon>Idiomarinaceae</taxon>
        <taxon>Pseudidiomarina</taxon>
    </lineage>
</organism>
<dbReference type="Gene3D" id="3.90.226.10">
    <property type="entry name" value="2-enoyl-CoA Hydratase, Chain A, domain 1"/>
    <property type="match status" value="1"/>
</dbReference>
<dbReference type="EMBL" id="PIPT01000012">
    <property type="protein sequence ID" value="RUO45899.1"/>
    <property type="molecule type" value="Genomic_DNA"/>
</dbReference>
<keyword evidence="1" id="KW-0732">Signal</keyword>
<evidence type="ECO:0000256" key="1">
    <source>
        <dbReference type="SAM" id="SignalP"/>
    </source>
</evidence>
<dbReference type="PROSITE" id="PS50106">
    <property type="entry name" value="PDZ"/>
    <property type="match status" value="1"/>
</dbReference>
<dbReference type="OrthoDB" id="7168509at2"/>
<dbReference type="RefSeq" id="WP_126834849.1">
    <property type="nucleotide sequence ID" value="NZ_PIPT01000012.1"/>
</dbReference>
<dbReference type="SUPFAM" id="SSF52096">
    <property type="entry name" value="ClpP/crotonase"/>
    <property type="match status" value="1"/>
</dbReference>
<dbReference type="Pfam" id="PF03572">
    <property type="entry name" value="Peptidase_S41"/>
    <property type="match status" value="1"/>
</dbReference>
<dbReference type="AlphaFoldDB" id="A0A432XAX3"/>
<dbReference type="PROSITE" id="PS51257">
    <property type="entry name" value="PROKAR_LIPOPROTEIN"/>
    <property type="match status" value="1"/>
</dbReference>
<name>A0A432XAX3_9GAMM</name>
<dbReference type="GO" id="GO:0004175">
    <property type="term" value="F:endopeptidase activity"/>
    <property type="evidence" value="ECO:0007669"/>
    <property type="project" value="TreeGrafter"/>
</dbReference>
<proteinExistence type="predicted"/>
<dbReference type="InterPro" id="IPR041613">
    <property type="entry name" value="Pept_S41_N"/>
</dbReference>
<sequence>MSMTYNKLARSLALLCGLPLLASCGGGGGSGNGSVDTGSCSVNEQNAFFLDYMRENYFWYEDIPANIDPTDYSSVFALLDAIRSPQDRFSYVLTEQEYQERFVNAEYVGFGFSTRVVGSGLFINYVFADSPAATAGMSRGDEILEIDGVAVATLIANGTLNSALGPAEEGTAITFRWAKPSGAEQTDVITKTAVETNTVLAIERFAQDGKDIGYYVLNSFIDRTGADLNSAYNALVGVDELIIDVRYNGGGLIRYANQAATQAAGNNVMGNPFVSLIYNDKNSDRNNTSLFQLVDGVQQLNLERVFVLTTGASCSSSELIINGLKPYIDVVVIGQPTCGKPVGQSPQPFCDKRSFVINFETVNADGEGRYFDGLMPQCAAADRLVGDWGVNGDPLLDEAKHYISFDNCSPSAQTSAQQAWLSDKDKPVRAANLLEQWRREF</sequence>
<dbReference type="InterPro" id="IPR005151">
    <property type="entry name" value="Tail-specific_protease"/>
</dbReference>
<dbReference type="InterPro" id="IPR029045">
    <property type="entry name" value="ClpP/crotonase-like_dom_sf"/>
</dbReference>
<keyword evidence="4" id="KW-1185">Reference proteome</keyword>
<dbReference type="PANTHER" id="PTHR32060:SF30">
    <property type="entry name" value="CARBOXY-TERMINAL PROCESSING PROTEASE CTPA"/>
    <property type="match status" value="1"/>
</dbReference>
<dbReference type="GO" id="GO:0030288">
    <property type="term" value="C:outer membrane-bounded periplasmic space"/>
    <property type="evidence" value="ECO:0007669"/>
    <property type="project" value="TreeGrafter"/>
</dbReference>
<dbReference type="Proteomes" id="UP000286678">
    <property type="component" value="Unassembled WGS sequence"/>
</dbReference>
<dbReference type="GO" id="GO:0006508">
    <property type="term" value="P:proteolysis"/>
    <property type="evidence" value="ECO:0007669"/>
    <property type="project" value="InterPro"/>
</dbReference>
<dbReference type="InterPro" id="IPR001478">
    <property type="entry name" value="PDZ"/>
</dbReference>
<comment type="caution">
    <text evidence="3">The sequence shown here is derived from an EMBL/GenBank/DDBJ whole genome shotgun (WGS) entry which is preliminary data.</text>
</comment>
<evidence type="ECO:0000259" key="2">
    <source>
        <dbReference type="PROSITE" id="PS50106"/>
    </source>
</evidence>
<dbReference type="GO" id="GO:0008236">
    <property type="term" value="F:serine-type peptidase activity"/>
    <property type="evidence" value="ECO:0007669"/>
    <property type="project" value="InterPro"/>
</dbReference>
<reference evidence="4" key="1">
    <citation type="journal article" date="2018" name="Front. Microbiol.">
        <title>Genome-Based Analysis Reveals the Taxonomy and Diversity of the Family Idiomarinaceae.</title>
        <authorList>
            <person name="Liu Y."/>
            <person name="Lai Q."/>
            <person name="Shao Z."/>
        </authorList>
    </citation>
    <scope>NUCLEOTIDE SEQUENCE [LARGE SCALE GENOMIC DNA]</scope>
    <source>
        <strain evidence="4">SW15</strain>
    </source>
</reference>
<evidence type="ECO:0000313" key="4">
    <source>
        <dbReference type="Proteomes" id="UP000286678"/>
    </source>
</evidence>
<evidence type="ECO:0000313" key="3">
    <source>
        <dbReference type="EMBL" id="RUO45899.1"/>
    </source>
</evidence>
<feature type="domain" description="PDZ" evidence="2">
    <location>
        <begin position="91"/>
        <end position="163"/>
    </location>
</feature>
<gene>
    <name evidence="3" type="ORF">CWE21_12895</name>
</gene>
<protein>
    <submittedName>
        <fullName evidence="3">Peptidase S41</fullName>
    </submittedName>
</protein>